<proteinExistence type="predicted"/>
<gene>
    <name evidence="1" type="ORF">IFM89_030462</name>
</gene>
<keyword evidence="2" id="KW-1185">Reference proteome</keyword>
<evidence type="ECO:0000313" key="2">
    <source>
        <dbReference type="Proteomes" id="UP000631114"/>
    </source>
</evidence>
<dbReference type="AlphaFoldDB" id="A0A835HA12"/>
<organism evidence="1 2">
    <name type="scientific">Coptis chinensis</name>
    <dbReference type="NCBI Taxonomy" id="261450"/>
    <lineage>
        <taxon>Eukaryota</taxon>
        <taxon>Viridiplantae</taxon>
        <taxon>Streptophyta</taxon>
        <taxon>Embryophyta</taxon>
        <taxon>Tracheophyta</taxon>
        <taxon>Spermatophyta</taxon>
        <taxon>Magnoliopsida</taxon>
        <taxon>Ranunculales</taxon>
        <taxon>Ranunculaceae</taxon>
        <taxon>Coptidoideae</taxon>
        <taxon>Coptis</taxon>
    </lineage>
</organism>
<protein>
    <submittedName>
        <fullName evidence="1">Uncharacterized protein</fullName>
    </submittedName>
</protein>
<reference evidence="1 2" key="1">
    <citation type="submission" date="2020-10" db="EMBL/GenBank/DDBJ databases">
        <title>The Coptis chinensis genome and diversification of protoberbering-type alkaloids.</title>
        <authorList>
            <person name="Wang B."/>
            <person name="Shu S."/>
            <person name="Song C."/>
            <person name="Liu Y."/>
        </authorList>
    </citation>
    <scope>NUCLEOTIDE SEQUENCE [LARGE SCALE GENOMIC DNA]</scope>
    <source>
        <strain evidence="1">HL-2020</strain>
        <tissue evidence="1">Leaf</tissue>
    </source>
</reference>
<dbReference type="Proteomes" id="UP000631114">
    <property type="component" value="Unassembled WGS sequence"/>
</dbReference>
<name>A0A835HA12_9MAGN</name>
<sequence>MVSGSSPCNWLVLRSRMVNDVRETNSLADHQATVAKCLEENVVYFVPPLDLRSDIIVKEELKSSLQEIQGNKEYVNNSEISAAEARKAEHLLVKENMEICLASNYQLRA</sequence>
<evidence type="ECO:0000313" key="1">
    <source>
        <dbReference type="EMBL" id="KAF9594333.1"/>
    </source>
</evidence>
<comment type="caution">
    <text evidence="1">The sequence shown here is derived from an EMBL/GenBank/DDBJ whole genome shotgun (WGS) entry which is preliminary data.</text>
</comment>
<dbReference type="EMBL" id="JADFTS010000008">
    <property type="protein sequence ID" value="KAF9594333.1"/>
    <property type="molecule type" value="Genomic_DNA"/>
</dbReference>
<accession>A0A835HA12</accession>
<dbReference type="OrthoDB" id="1435161at2759"/>